<comment type="similarity">
    <text evidence="2">Belongs to the VirD4/TraG family.</text>
</comment>
<keyword evidence="9" id="KW-1185">Reference proteome</keyword>
<dbReference type="EMBL" id="BNJK01000001">
    <property type="protein sequence ID" value="GHO90532.1"/>
    <property type="molecule type" value="Genomic_DNA"/>
</dbReference>
<dbReference type="AlphaFoldDB" id="A0A8J3MY51"/>
<keyword evidence="3" id="KW-1003">Cell membrane</keyword>
<dbReference type="SUPFAM" id="SSF52540">
    <property type="entry name" value="P-loop containing nucleoside triphosphate hydrolases"/>
    <property type="match status" value="1"/>
</dbReference>
<organism evidence="8 9">
    <name type="scientific">Reticulibacter mediterranei</name>
    <dbReference type="NCBI Taxonomy" id="2778369"/>
    <lineage>
        <taxon>Bacteria</taxon>
        <taxon>Bacillati</taxon>
        <taxon>Chloroflexota</taxon>
        <taxon>Ktedonobacteria</taxon>
        <taxon>Ktedonobacterales</taxon>
        <taxon>Reticulibacteraceae</taxon>
        <taxon>Reticulibacter</taxon>
    </lineage>
</organism>
<dbReference type="InterPro" id="IPR027417">
    <property type="entry name" value="P-loop_NTPase"/>
</dbReference>
<keyword evidence="4 7" id="KW-0812">Transmembrane</keyword>
<evidence type="ECO:0008006" key="10">
    <source>
        <dbReference type="Google" id="ProtNLM"/>
    </source>
</evidence>
<dbReference type="CDD" id="cd01127">
    <property type="entry name" value="TrwB_TraG_TraD_VirD4"/>
    <property type="match status" value="1"/>
</dbReference>
<dbReference type="PANTHER" id="PTHR37937:SF1">
    <property type="entry name" value="CONJUGATIVE TRANSFER: DNA TRANSPORT"/>
    <property type="match status" value="1"/>
</dbReference>
<evidence type="ECO:0000256" key="3">
    <source>
        <dbReference type="ARBA" id="ARBA00022475"/>
    </source>
</evidence>
<dbReference type="PANTHER" id="PTHR37937">
    <property type="entry name" value="CONJUGATIVE TRANSFER: DNA TRANSPORT"/>
    <property type="match status" value="1"/>
</dbReference>
<evidence type="ECO:0000313" key="9">
    <source>
        <dbReference type="Proteomes" id="UP000597444"/>
    </source>
</evidence>
<comment type="subcellular location">
    <subcellularLocation>
        <location evidence="1">Cell membrane</location>
        <topology evidence="1">Multi-pass membrane protein</topology>
    </subcellularLocation>
</comment>
<gene>
    <name evidence="8" type="ORF">KSF_005800</name>
</gene>
<keyword evidence="6 7" id="KW-0472">Membrane</keyword>
<sequence>MNRMFVKGFVGLAALCVLICSFYILYSVWLTSLPFQQKGAIATLVAHYPWTGISHPVTWFVVTLMGIIYIALSVDVNTHTRTTHGSARFATRAEARRYTPTPLLWTRVLHHITGQQTPPASRLALGKYRGLTISLSEHQQESNLLLTAPVGSGKSSLVIIPNLLQEHGSRSLFIADLKGELYDLTAGAVAQHHQIWVFAPTHSENSHGYNPLAHIHTIEDAQDFADVWVSNTGEGEDSYWANNARLLISALVIHLRTVEPNAPFSRLSDLIMGMPFEEIKKLLCTSPSLTARREAQGFLDHMSRNGRLTSSIMTDVGNRFQALISEEVRKVTAIDEIDFDQMVDEPTAFYLSIPRNATRRLRPIMACLTMQMFTSWERRAERSSEHALPRGMACYLDEFTNIGHIPSFVDFISSARSKRIALLMATQSFSQLKACYGKEDAETIKNNAVTHLLLQGAGLQETRYYSKRIGNTTVVTGSSTSEGLGIETQRTWTRGETQRRLLTPEELRTMRDNTILMLRKASPPMLLKGRPYYRDRHLKRLAHLHHRVMQVRQTTQNSSLSHR</sequence>
<dbReference type="InterPro" id="IPR051539">
    <property type="entry name" value="T4SS-coupling_protein"/>
</dbReference>
<dbReference type="GO" id="GO:0005886">
    <property type="term" value="C:plasma membrane"/>
    <property type="evidence" value="ECO:0007669"/>
    <property type="project" value="UniProtKB-SubCell"/>
</dbReference>
<evidence type="ECO:0000256" key="6">
    <source>
        <dbReference type="ARBA" id="ARBA00023136"/>
    </source>
</evidence>
<reference evidence="8" key="1">
    <citation type="submission" date="2020-10" db="EMBL/GenBank/DDBJ databases">
        <title>Taxonomic study of unclassified bacteria belonging to the class Ktedonobacteria.</title>
        <authorList>
            <person name="Yabe S."/>
            <person name="Wang C.M."/>
            <person name="Zheng Y."/>
            <person name="Sakai Y."/>
            <person name="Cavaletti L."/>
            <person name="Monciardini P."/>
            <person name="Donadio S."/>
        </authorList>
    </citation>
    <scope>NUCLEOTIDE SEQUENCE</scope>
    <source>
        <strain evidence="8">ID150040</strain>
    </source>
</reference>
<evidence type="ECO:0000256" key="7">
    <source>
        <dbReference type="SAM" id="Phobius"/>
    </source>
</evidence>
<evidence type="ECO:0000313" key="8">
    <source>
        <dbReference type="EMBL" id="GHO90532.1"/>
    </source>
</evidence>
<feature type="transmembrane region" description="Helical" evidence="7">
    <location>
        <begin position="53"/>
        <end position="72"/>
    </location>
</feature>
<comment type="caution">
    <text evidence="8">The sequence shown here is derived from an EMBL/GenBank/DDBJ whole genome shotgun (WGS) entry which is preliminary data.</text>
</comment>
<dbReference type="Proteomes" id="UP000597444">
    <property type="component" value="Unassembled WGS sequence"/>
</dbReference>
<evidence type="ECO:0000256" key="2">
    <source>
        <dbReference type="ARBA" id="ARBA00008806"/>
    </source>
</evidence>
<evidence type="ECO:0000256" key="1">
    <source>
        <dbReference type="ARBA" id="ARBA00004651"/>
    </source>
</evidence>
<dbReference type="RefSeq" id="WP_220201486.1">
    <property type="nucleotide sequence ID" value="NZ_BNJK01000001.1"/>
</dbReference>
<name>A0A8J3MY51_9CHLR</name>
<proteinExistence type="inferred from homology"/>
<evidence type="ECO:0000256" key="5">
    <source>
        <dbReference type="ARBA" id="ARBA00022989"/>
    </source>
</evidence>
<dbReference type="Gene3D" id="3.40.50.300">
    <property type="entry name" value="P-loop containing nucleotide triphosphate hydrolases"/>
    <property type="match status" value="1"/>
</dbReference>
<feature type="transmembrane region" description="Helical" evidence="7">
    <location>
        <begin position="12"/>
        <end position="33"/>
    </location>
</feature>
<dbReference type="Pfam" id="PF02534">
    <property type="entry name" value="T4SS-DNA_transf"/>
    <property type="match status" value="1"/>
</dbReference>
<dbReference type="InterPro" id="IPR003688">
    <property type="entry name" value="TraG/VirD4"/>
</dbReference>
<keyword evidence="5 7" id="KW-1133">Transmembrane helix</keyword>
<accession>A0A8J3MY51</accession>
<protein>
    <recommendedName>
        <fullName evidence="10">Type IV secretion system protein VirD4</fullName>
    </recommendedName>
</protein>
<evidence type="ECO:0000256" key="4">
    <source>
        <dbReference type="ARBA" id="ARBA00022692"/>
    </source>
</evidence>